<evidence type="ECO:0000259" key="7">
    <source>
        <dbReference type="Pfam" id="PF14322"/>
    </source>
</evidence>
<dbReference type="Proteomes" id="UP001589828">
    <property type="component" value="Unassembled WGS sequence"/>
</dbReference>
<comment type="similarity">
    <text evidence="2">Belongs to the SusD family.</text>
</comment>
<evidence type="ECO:0000313" key="9">
    <source>
        <dbReference type="Proteomes" id="UP001589828"/>
    </source>
</evidence>
<dbReference type="InterPro" id="IPR011990">
    <property type="entry name" value="TPR-like_helical_dom_sf"/>
</dbReference>
<keyword evidence="4" id="KW-0472">Membrane</keyword>
<keyword evidence="3" id="KW-0732">Signal</keyword>
<feature type="domain" description="RagB/SusD" evidence="6">
    <location>
        <begin position="356"/>
        <end position="647"/>
    </location>
</feature>
<dbReference type="SUPFAM" id="SSF48452">
    <property type="entry name" value="TPR-like"/>
    <property type="match status" value="1"/>
</dbReference>
<dbReference type="PROSITE" id="PS51257">
    <property type="entry name" value="PROKAR_LIPOPROTEIN"/>
    <property type="match status" value="1"/>
</dbReference>
<comment type="caution">
    <text evidence="8">The sequence shown here is derived from an EMBL/GenBank/DDBJ whole genome shotgun (WGS) entry which is preliminary data.</text>
</comment>
<evidence type="ECO:0000256" key="4">
    <source>
        <dbReference type="ARBA" id="ARBA00023136"/>
    </source>
</evidence>
<evidence type="ECO:0000256" key="1">
    <source>
        <dbReference type="ARBA" id="ARBA00004442"/>
    </source>
</evidence>
<proteinExistence type="inferred from homology"/>
<reference evidence="8 9" key="1">
    <citation type="submission" date="2024-09" db="EMBL/GenBank/DDBJ databases">
        <authorList>
            <person name="Sun Q."/>
            <person name="Mori K."/>
        </authorList>
    </citation>
    <scope>NUCLEOTIDE SEQUENCE [LARGE SCALE GENOMIC DNA]</scope>
    <source>
        <strain evidence="8 9">NCAIM B.02415</strain>
    </source>
</reference>
<dbReference type="InterPro" id="IPR033985">
    <property type="entry name" value="SusD-like_N"/>
</dbReference>
<evidence type="ECO:0000259" key="6">
    <source>
        <dbReference type="Pfam" id="PF07980"/>
    </source>
</evidence>
<evidence type="ECO:0000256" key="5">
    <source>
        <dbReference type="ARBA" id="ARBA00023237"/>
    </source>
</evidence>
<dbReference type="Gene3D" id="1.25.40.390">
    <property type="match status" value="1"/>
</dbReference>
<evidence type="ECO:0000256" key="3">
    <source>
        <dbReference type="ARBA" id="ARBA00022729"/>
    </source>
</evidence>
<organism evidence="8 9">
    <name type="scientific">Mucilaginibacter angelicae</name>
    <dbReference type="NCBI Taxonomy" id="869718"/>
    <lineage>
        <taxon>Bacteria</taxon>
        <taxon>Pseudomonadati</taxon>
        <taxon>Bacteroidota</taxon>
        <taxon>Sphingobacteriia</taxon>
        <taxon>Sphingobacteriales</taxon>
        <taxon>Sphingobacteriaceae</taxon>
        <taxon>Mucilaginibacter</taxon>
    </lineage>
</organism>
<dbReference type="Pfam" id="PF14322">
    <property type="entry name" value="SusD-like_3"/>
    <property type="match status" value="1"/>
</dbReference>
<name>A0ABV6KZT4_9SPHI</name>
<dbReference type="Pfam" id="PF07980">
    <property type="entry name" value="SusD_RagB"/>
    <property type="match status" value="1"/>
</dbReference>
<keyword evidence="9" id="KW-1185">Reference proteome</keyword>
<protein>
    <submittedName>
        <fullName evidence="8">RagB/SusD family nutrient uptake outer membrane protein</fullName>
    </submittedName>
</protein>
<sequence>MKQYYKICMFLVFAAAFGSCKKYLDVTPDNTATLDYAFQSRNEAENYLFACYSPLQVLSDVLRNPGFTSSAEIVIPDPSLVTYSNLGSGEEGFNLLKGSQNVVNPAMNFWDGAGQGLPMFQAIRRCNIFLENIDKAQGILPTDKQRWVAEVKFLKAYYHYWLVRMYGPIPILRKSLPIDATTAEVRVKREPVDSAFNYVEQLLNEAITDLPQELPDPSSEFGRITKPIALAVKAEVLSTAASPQFNGNPDYANFKGKDGVNLFSTGTDPKKWQKAMAACKDAIDACEGLGLKLYQFIKPGNIGTITDQLNLVLTLQNAVTERSELNKEVIWSLNPIFTYQKFALPRLTIFGVTQYHDIKSNFSAPLGIAQMFYTANGVPITEDKTWDYSSRYSIGTGDDKNSSFVENGYPTANLNLNREARYYANLGFDGGIWFGHGRTEQNNALYVQAVSTSGTAYAGPNNYININVTGYWPKKLVHYQTTYFLNDQTTATEVGYRLPMMRLADLYLLYAEAINEVNGPTADAFRYIDIVRNRAGLQGVKQSWDQFSTNAGEYSSKEGMRKIIHQERRIELCFEGRIGWDLRRWKELESVLNVPIQGWNWKQTTNRQAYYTPQTLFQPVFNKRDYLWPIADNSLTVNPNLVQNPGW</sequence>
<evidence type="ECO:0000313" key="8">
    <source>
        <dbReference type="EMBL" id="MFC0512986.1"/>
    </source>
</evidence>
<keyword evidence="5" id="KW-0998">Cell outer membrane</keyword>
<gene>
    <name evidence="8" type="ORF">ACFFGT_02205</name>
</gene>
<feature type="domain" description="SusD-like N-terminal" evidence="7">
    <location>
        <begin position="119"/>
        <end position="216"/>
    </location>
</feature>
<dbReference type="RefSeq" id="WP_377020861.1">
    <property type="nucleotide sequence ID" value="NZ_JBHLTS010000004.1"/>
</dbReference>
<comment type="subcellular location">
    <subcellularLocation>
        <location evidence="1">Cell outer membrane</location>
    </subcellularLocation>
</comment>
<accession>A0ABV6KZT4</accession>
<dbReference type="EMBL" id="JBHLTS010000004">
    <property type="protein sequence ID" value="MFC0512986.1"/>
    <property type="molecule type" value="Genomic_DNA"/>
</dbReference>
<dbReference type="InterPro" id="IPR012944">
    <property type="entry name" value="SusD_RagB_dom"/>
</dbReference>
<evidence type="ECO:0000256" key="2">
    <source>
        <dbReference type="ARBA" id="ARBA00006275"/>
    </source>
</evidence>